<proteinExistence type="predicted"/>
<evidence type="ECO:0000313" key="2">
    <source>
        <dbReference type="RefSeq" id="XP_073792206.1"/>
    </source>
</evidence>
<gene>
    <name evidence="2" type="primary">LOC137488777</name>
</gene>
<reference evidence="2" key="1">
    <citation type="submission" date="2025-08" db="UniProtKB">
        <authorList>
            <consortium name="RefSeq"/>
        </authorList>
    </citation>
    <scope>IDENTIFICATION</scope>
    <source>
        <strain evidence="2">Tuebingen</strain>
        <tissue evidence="2">Fibroblasts and whole tissue</tissue>
    </source>
</reference>
<dbReference type="Proteomes" id="UP000000437">
    <property type="component" value="Chromosome 21"/>
</dbReference>
<sequence>MVTATEIPTACLSASDIVFNCLTGHSLTCNQCPGLQSSCTQIPCPSGLFSCFAATPYASALGLSSSLATVKSCAPAIACPSGSINFGHAKVSSYCCNEDLCNKDDAKDPSNDVPNGNTCYTCLGVYCKTQMACTGDENRCMNATWTFGGQSLSVKGCVSKSLCDASNLIPHVKGLSCCEGNLCNGAKSITWSIIFLCFPLLYFILMH</sequence>
<dbReference type="RefSeq" id="XP_073792206.1">
    <property type="nucleotide sequence ID" value="XM_073936105.1"/>
</dbReference>
<name>A0AC58IDB0_DANRE</name>
<accession>A0AC58IDB0</accession>
<protein>
    <submittedName>
        <fullName evidence="2">Urokinase plasminogen activator surface receptor-like</fullName>
    </submittedName>
</protein>
<organism evidence="1 2">
    <name type="scientific">Danio rerio</name>
    <name type="common">Zebrafish</name>
    <name type="synonym">Brachydanio rerio</name>
    <dbReference type="NCBI Taxonomy" id="7955"/>
    <lineage>
        <taxon>Eukaryota</taxon>
        <taxon>Metazoa</taxon>
        <taxon>Chordata</taxon>
        <taxon>Craniata</taxon>
        <taxon>Vertebrata</taxon>
        <taxon>Euteleostomi</taxon>
        <taxon>Actinopterygii</taxon>
        <taxon>Neopterygii</taxon>
        <taxon>Teleostei</taxon>
        <taxon>Ostariophysi</taxon>
        <taxon>Cypriniformes</taxon>
        <taxon>Danionidae</taxon>
        <taxon>Danioninae</taxon>
        <taxon>Danio</taxon>
    </lineage>
</organism>
<keyword evidence="1" id="KW-1185">Reference proteome</keyword>
<evidence type="ECO:0000313" key="1">
    <source>
        <dbReference type="Proteomes" id="UP000000437"/>
    </source>
</evidence>